<dbReference type="InterPro" id="IPR013083">
    <property type="entry name" value="Znf_RING/FYVE/PHD"/>
</dbReference>
<dbReference type="PROSITE" id="PS50016">
    <property type="entry name" value="ZF_PHD_2"/>
    <property type="match status" value="1"/>
</dbReference>
<dbReference type="PROSITE" id="PS01359">
    <property type="entry name" value="ZF_PHD_1"/>
    <property type="match status" value="1"/>
</dbReference>
<dbReference type="SMART" id="SM00249">
    <property type="entry name" value="PHD"/>
    <property type="match status" value="2"/>
</dbReference>
<evidence type="ECO:0000259" key="8">
    <source>
        <dbReference type="PROSITE" id="PS50016"/>
    </source>
</evidence>
<feature type="domain" description="PHD-type" evidence="8">
    <location>
        <begin position="242"/>
        <end position="292"/>
    </location>
</feature>
<evidence type="ECO:0000256" key="6">
    <source>
        <dbReference type="PROSITE-ProRule" id="PRU00146"/>
    </source>
</evidence>
<evidence type="ECO:0000256" key="7">
    <source>
        <dbReference type="SAM" id="MobiDB-lite"/>
    </source>
</evidence>
<dbReference type="InterPro" id="IPR001965">
    <property type="entry name" value="Znf_PHD"/>
</dbReference>
<feature type="non-terminal residue" evidence="10">
    <location>
        <position position="1"/>
    </location>
</feature>
<dbReference type="FunFam" id="3.30.40.10:FF:000004">
    <property type="entry name" value="Jade family PHD finger 2"/>
    <property type="match status" value="1"/>
</dbReference>
<dbReference type="GO" id="GO:0008270">
    <property type="term" value="F:zinc ion binding"/>
    <property type="evidence" value="ECO:0007669"/>
    <property type="project" value="UniProtKB-KW"/>
</dbReference>
<proteinExistence type="inferred from homology"/>
<sequence>FFYKPAKLKYCYLFAIGRDFSHKFLQLCSFLGKVIARQTMGASEAVFQRLSEICECEPNVCQTRPAELFDRHPISLMLVAENEFGSFPNLIKITNAWKPDWLKDGVQVPTRDPSSLPPVFVTKADLPTVKRKIATFPLYVLRLINHPFSPNKLIRCTRDEFYDANLHHVSKKGVISSAFYQLDELDHAWLQTVNEERECLGEEKIQDWMIENIFETAEEIAYIKSKDDALSNEKKPIEFDENTRCDVCLSYEGEDGNELVFCDGCLVCVHQACYGIPTLPEGSWLCRRCEMGAKSTTRCALCPNTGGAMKLVDDYTSWCHVSCALWVPEVAFGDIDLMEPVSRLNEIPQARKNLVCCLCRLRHGAPIQCSVKKCKTAFHVTCAFQNGLVMLQELVNGDVRLLAHCPKHSSKEYQSRLSLLRSPKKKELSLVDTRSPNSTPVKKEGSFDKDQSHSRDANCQSLVRTEDVITLLEYEAKQKYSKKKHVTRDHSKLVHSPKADNVIPVGIIEHVLTYWRLKRCSNFNQPLMEAPEEWKTSVLPSQVPPSLATSTDPLAEATEVVNRFKRVRFGLDRARMVIDMVLQRERRKDALLRKMQQIANTQLRIIASTPDLNALPEDCLQVLISAHHGNSIYENYDALLRLSDLNQPISPTRPMSPDVRRPETRPATTSSPSMRTTDNATAATAYIVTGNPVIDSLRPEQLIVSPNVLERLNNAFCKKRRKKREVAATARRQTTACPQNHLSQSLLQQSNLGGFVFSASRKALQKPPVTATTPDYGQHALSTAKRDAEALSLPAKRFKFDMNSSYQRQQQPPPHLTLQSW</sequence>
<feature type="compositionally biased region" description="Basic and acidic residues" evidence="7">
    <location>
        <begin position="441"/>
        <end position="456"/>
    </location>
</feature>
<comment type="similarity">
    <text evidence="5">Belongs to the JADE family.</text>
</comment>
<keyword evidence="4" id="KW-0862">Zinc</keyword>
<evidence type="ECO:0000256" key="2">
    <source>
        <dbReference type="ARBA" id="ARBA00022737"/>
    </source>
</evidence>
<organism evidence="10">
    <name type="scientific">Schistocephalus solidus</name>
    <name type="common">Tapeworm</name>
    <dbReference type="NCBI Taxonomy" id="70667"/>
    <lineage>
        <taxon>Eukaryota</taxon>
        <taxon>Metazoa</taxon>
        <taxon>Spiralia</taxon>
        <taxon>Lophotrochozoa</taxon>
        <taxon>Platyhelminthes</taxon>
        <taxon>Cestoda</taxon>
        <taxon>Eucestoda</taxon>
        <taxon>Diphyllobothriidea</taxon>
        <taxon>Diphyllobothriidae</taxon>
        <taxon>Schistocephalus</taxon>
    </lineage>
</organism>
<feature type="region of interest" description="Disordered" evidence="7">
    <location>
        <begin position="427"/>
        <end position="456"/>
    </location>
</feature>
<dbReference type="PROSITE" id="PS51805">
    <property type="entry name" value="EPHD"/>
    <property type="match status" value="1"/>
</dbReference>
<protein>
    <submittedName>
        <fullName evidence="10">Protein Jade-1</fullName>
    </submittedName>
</protein>
<dbReference type="PANTHER" id="PTHR13793">
    <property type="entry name" value="PHD FINGER PROTEINS"/>
    <property type="match status" value="1"/>
</dbReference>
<gene>
    <name evidence="10" type="primary">JADE1</name>
    <name evidence="10" type="ORF">TR133571</name>
</gene>
<dbReference type="InterPro" id="IPR019787">
    <property type="entry name" value="Znf_PHD-finger"/>
</dbReference>
<dbReference type="InterPro" id="IPR011011">
    <property type="entry name" value="Znf_FYVE_PHD"/>
</dbReference>
<dbReference type="AlphaFoldDB" id="A0A0X3PZ55"/>
<reference evidence="10" key="1">
    <citation type="submission" date="2016-01" db="EMBL/GenBank/DDBJ databases">
        <title>Reference transcriptome for the parasite Schistocephalus solidus: insights into the molecular evolution of parasitism.</title>
        <authorList>
            <person name="Hebert F.O."/>
            <person name="Grambauer S."/>
            <person name="Barber I."/>
            <person name="Landry C.R."/>
            <person name="Aubin-Horth N."/>
        </authorList>
    </citation>
    <scope>NUCLEOTIDE SEQUENCE</scope>
</reference>
<accession>A0A0X3PZ55</accession>
<dbReference type="PANTHER" id="PTHR13793:SF160">
    <property type="entry name" value="PHD FINGER PROTEIN RHINOCEROS"/>
    <property type="match status" value="1"/>
</dbReference>
<dbReference type="CDD" id="cd15492">
    <property type="entry name" value="PHD_BRPF_JADE_like"/>
    <property type="match status" value="1"/>
</dbReference>
<dbReference type="InterPro" id="IPR050701">
    <property type="entry name" value="Histone_Mod_Regulator"/>
</dbReference>
<name>A0A0X3PZ55_SCHSO</name>
<dbReference type="GO" id="GO:0006357">
    <property type="term" value="P:regulation of transcription by RNA polymerase II"/>
    <property type="evidence" value="ECO:0007669"/>
    <property type="project" value="TreeGrafter"/>
</dbReference>
<evidence type="ECO:0000259" key="9">
    <source>
        <dbReference type="PROSITE" id="PS51805"/>
    </source>
</evidence>
<evidence type="ECO:0000256" key="5">
    <source>
        <dbReference type="ARBA" id="ARBA00038371"/>
    </source>
</evidence>
<keyword evidence="1" id="KW-0479">Metal-binding</keyword>
<keyword evidence="3 6" id="KW-0863">Zinc-finger</keyword>
<feature type="region of interest" description="Disordered" evidence="7">
    <location>
        <begin position="648"/>
        <end position="676"/>
    </location>
</feature>
<evidence type="ECO:0000313" key="10">
    <source>
        <dbReference type="EMBL" id="JAP56929.1"/>
    </source>
</evidence>
<feature type="compositionally biased region" description="Polar residues" evidence="7">
    <location>
        <begin position="666"/>
        <end position="676"/>
    </location>
</feature>
<dbReference type="Gene3D" id="3.30.40.10">
    <property type="entry name" value="Zinc/RING finger domain, C3HC4 (zinc finger)"/>
    <property type="match status" value="2"/>
</dbReference>
<keyword evidence="2" id="KW-0677">Repeat</keyword>
<feature type="region of interest" description="Disordered" evidence="7">
    <location>
        <begin position="802"/>
        <end position="821"/>
    </location>
</feature>
<dbReference type="Pfam" id="PF13831">
    <property type="entry name" value="PHD_2"/>
    <property type="match status" value="1"/>
</dbReference>
<dbReference type="SUPFAM" id="SSF57903">
    <property type="entry name" value="FYVE/PHD zinc finger"/>
    <property type="match status" value="1"/>
</dbReference>
<evidence type="ECO:0000256" key="4">
    <source>
        <dbReference type="ARBA" id="ARBA00022833"/>
    </source>
</evidence>
<evidence type="ECO:0000256" key="3">
    <source>
        <dbReference type="ARBA" id="ARBA00022771"/>
    </source>
</evidence>
<dbReference type="Pfam" id="PF13832">
    <property type="entry name" value="zf-HC5HC2H_2"/>
    <property type="match status" value="1"/>
</dbReference>
<evidence type="ECO:0000256" key="1">
    <source>
        <dbReference type="ARBA" id="ARBA00022723"/>
    </source>
</evidence>
<dbReference type="InterPro" id="IPR019786">
    <property type="entry name" value="Zinc_finger_PHD-type_CS"/>
</dbReference>
<feature type="domain" description="PHD-type" evidence="9">
    <location>
        <begin position="296"/>
        <end position="409"/>
    </location>
</feature>
<dbReference type="InterPro" id="IPR034732">
    <property type="entry name" value="EPHD"/>
</dbReference>
<dbReference type="EMBL" id="GEEE01006296">
    <property type="protein sequence ID" value="JAP56929.1"/>
    <property type="molecule type" value="Transcribed_RNA"/>
</dbReference>